<dbReference type="EMBL" id="JAMKOV010000019">
    <property type="protein sequence ID" value="KAI8036459.1"/>
    <property type="molecule type" value="Genomic_DNA"/>
</dbReference>
<dbReference type="Proteomes" id="UP001059596">
    <property type="component" value="Unassembled WGS sequence"/>
</dbReference>
<evidence type="ECO:0000313" key="2">
    <source>
        <dbReference type="Proteomes" id="UP001059596"/>
    </source>
</evidence>
<proteinExistence type="predicted"/>
<accession>A0A9P9YGC1</accession>
<evidence type="ECO:0000313" key="1">
    <source>
        <dbReference type="EMBL" id="KAI8036459.1"/>
    </source>
</evidence>
<organism evidence="1 2">
    <name type="scientific">Drosophila gunungcola</name>
    <name type="common">fruit fly</name>
    <dbReference type="NCBI Taxonomy" id="103775"/>
    <lineage>
        <taxon>Eukaryota</taxon>
        <taxon>Metazoa</taxon>
        <taxon>Ecdysozoa</taxon>
        <taxon>Arthropoda</taxon>
        <taxon>Hexapoda</taxon>
        <taxon>Insecta</taxon>
        <taxon>Pterygota</taxon>
        <taxon>Neoptera</taxon>
        <taxon>Endopterygota</taxon>
        <taxon>Diptera</taxon>
        <taxon>Brachycera</taxon>
        <taxon>Muscomorpha</taxon>
        <taxon>Ephydroidea</taxon>
        <taxon>Drosophilidae</taxon>
        <taxon>Drosophila</taxon>
        <taxon>Sophophora</taxon>
    </lineage>
</organism>
<gene>
    <name evidence="1" type="ORF">M5D96_010765</name>
</gene>
<keyword evidence="2" id="KW-1185">Reference proteome</keyword>
<sequence>MHTEDSTCCTLMYCALMLGCARIPVLQFGSGRTLFLNHY</sequence>
<name>A0A9P9YGC1_9MUSC</name>
<protein>
    <submittedName>
        <fullName evidence="1">Uncharacterized protein</fullName>
    </submittedName>
</protein>
<comment type="caution">
    <text evidence="1">The sequence shown here is derived from an EMBL/GenBank/DDBJ whole genome shotgun (WGS) entry which is preliminary data.</text>
</comment>
<dbReference type="AlphaFoldDB" id="A0A9P9YGC1"/>
<reference evidence="1" key="1">
    <citation type="journal article" date="2023" name="Genome Biol. Evol.">
        <title>Long-read-based Genome Assembly of Drosophila gunungcola Reveals Fewer Chemosensory Genes in Flower-breeding Species.</title>
        <authorList>
            <person name="Negi A."/>
            <person name="Liao B.Y."/>
            <person name="Yeh S.D."/>
        </authorList>
    </citation>
    <scope>NUCLEOTIDE SEQUENCE</scope>
    <source>
        <strain evidence="1">Sukarami</strain>
    </source>
</reference>